<comment type="caution">
    <text evidence="1">The sequence shown here is derived from an EMBL/GenBank/DDBJ whole genome shotgun (WGS) entry which is preliminary data.</text>
</comment>
<dbReference type="Proteomes" id="UP001151760">
    <property type="component" value="Unassembled WGS sequence"/>
</dbReference>
<sequence length="258" mass="29911">MVVRAPSPYNIILGRPGMRQLGTIASTIHSLLKFLIPSGITIVKGDIPRKNECLQVSQKGEWEPNKVTTHAPLENESEKEEVEINSLYPEQKVMICTNLPPKLKEELQKLLRANLDIFAWSPSDMTGIPRELAKHKLNIHPRTFPVRQKKRVLAKERNDVINQEVIKLMEARILKEVYFPCWVANPVMIQKNDGTWRMCIDFTNLNKAYPKDSYPIPEIDQKIESLEGFRFKCFLDAYKGYHHILMVEEDEEKTTFHT</sequence>
<dbReference type="Gene3D" id="3.10.10.10">
    <property type="entry name" value="HIV Type 1 Reverse Transcriptase, subunit A, domain 1"/>
    <property type="match status" value="1"/>
</dbReference>
<evidence type="ECO:0008006" key="3">
    <source>
        <dbReference type="Google" id="ProtNLM"/>
    </source>
</evidence>
<dbReference type="PANTHER" id="PTHR24559">
    <property type="entry name" value="TRANSPOSON TY3-I GAG-POL POLYPROTEIN"/>
    <property type="match status" value="1"/>
</dbReference>
<name>A0ABQ5B0K5_9ASTR</name>
<accession>A0ABQ5B0K5</accession>
<gene>
    <name evidence="1" type="ORF">Tco_0841954</name>
</gene>
<dbReference type="InterPro" id="IPR043502">
    <property type="entry name" value="DNA/RNA_pol_sf"/>
</dbReference>
<dbReference type="PANTHER" id="PTHR24559:SF444">
    <property type="entry name" value="REVERSE TRANSCRIPTASE DOMAIN-CONTAINING PROTEIN"/>
    <property type="match status" value="1"/>
</dbReference>
<dbReference type="SUPFAM" id="SSF56672">
    <property type="entry name" value="DNA/RNA polymerases"/>
    <property type="match status" value="1"/>
</dbReference>
<organism evidence="1 2">
    <name type="scientific">Tanacetum coccineum</name>
    <dbReference type="NCBI Taxonomy" id="301880"/>
    <lineage>
        <taxon>Eukaryota</taxon>
        <taxon>Viridiplantae</taxon>
        <taxon>Streptophyta</taxon>
        <taxon>Embryophyta</taxon>
        <taxon>Tracheophyta</taxon>
        <taxon>Spermatophyta</taxon>
        <taxon>Magnoliopsida</taxon>
        <taxon>eudicotyledons</taxon>
        <taxon>Gunneridae</taxon>
        <taxon>Pentapetalae</taxon>
        <taxon>asterids</taxon>
        <taxon>campanulids</taxon>
        <taxon>Asterales</taxon>
        <taxon>Asteraceae</taxon>
        <taxon>Asteroideae</taxon>
        <taxon>Anthemideae</taxon>
        <taxon>Anthemidinae</taxon>
        <taxon>Tanacetum</taxon>
    </lineage>
</organism>
<proteinExistence type="predicted"/>
<dbReference type="CDD" id="cd01647">
    <property type="entry name" value="RT_LTR"/>
    <property type="match status" value="1"/>
</dbReference>
<evidence type="ECO:0000313" key="1">
    <source>
        <dbReference type="EMBL" id="GJT07492.1"/>
    </source>
</evidence>
<dbReference type="InterPro" id="IPR043128">
    <property type="entry name" value="Rev_trsase/Diguanyl_cyclase"/>
</dbReference>
<dbReference type="Gene3D" id="3.30.70.270">
    <property type="match status" value="1"/>
</dbReference>
<keyword evidence="2" id="KW-1185">Reference proteome</keyword>
<protein>
    <recommendedName>
        <fullName evidence="3">Reverse transcriptase domain-containing protein</fullName>
    </recommendedName>
</protein>
<reference evidence="1" key="1">
    <citation type="journal article" date="2022" name="Int. J. Mol. Sci.">
        <title>Draft Genome of Tanacetum Coccineum: Genomic Comparison of Closely Related Tanacetum-Family Plants.</title>
        <authorList>
            <person name="Yamashiro T."/>
            <person name="Shiraishi A."/>
            <person name="Nakayama K."/>
            <person name="Satake H."/>
        </authorList>
    </citation>
    <scope>NUCLEOTIDE SEQUENCE</scope>
</reference>
<dbReference type="EMBL" id="BQNB010012755">
    <property type="protein sequence ID" value="GJT07492.1"/>
    <property type="molecule type" value="Genomic_DNA"/>
</dbReference>
<dbReference type="InterPro" id="IPR053134">
    <property type="entry name" value="RNA-dir_DNA_polymerase"/>
</dbReference>
<reference evidence="1" key="2">
    <citation type="submission" date="2022-01" db="EMBL/GenBank/DDBJ databases">
        <authorList>
            <person name="Yamashiro T."/>
            <person name="Shiraishi A."/>
            <person name="Satake H."/>
            <person name="Nakayama K."/>
        </authorList>
    </citation>
    <scope>NUCLEOTIDE SEQUENCE</scope>
</reference>
<evidence type="ECO:0000313" key="2">
    <source>
        <dbReference type="Proteomes" id="UP001151760"/>
    </source>
</evidence>